<dbReference type="WBParaSite" id="TCNE_0001346501-mRNA-1">
    <property type="protein sequence ID" value="TCNE_0001346501-mRNA-1"/>
    <property type="gene ID" value="TCNE_0001346501"/>
</dbReference>
<dbReference type="Gene3D" id="3.80.10.10">
    <property type="entry name" value="Ribonuclease Inhibitor"/>
    <property type="match status" value="1"/>
</dbReference>
<dbReference type="Proteomes" id="UP000050794">
    <property type="component" value="Unassembled WGS sequence"/>
</dbReference>
<evidence type="ECO:0000313" key="1">
    <source>
        <dbReference type="Proteomes" id="UP000050794"/>
    </source>
</evidence>
<dbReference type="InterPro" id="IPR006553">
    <property type="entry name" value="Leu-rich_rpt_Cys-con_subtyp"/>
</dbReference>
<proteinExistence type="predicted"/>
<name>A0A183UY95_TOXCA</name>
<dbReference type="SUPFAM" id="SSF52047">
    <property type="entry name" value="RNI-like"/>
    <property type="match status" value="1"/>
</dbReference>
<dbReference type="InterPro" id="IPR032675">
    <property type="entry name" value="LRR_dom_sf"/>
</dbReference>
<dbReference type="SMART" id="SM00367">
    <property type="entry name" value="LRR_CC"/>
    <property type="match status" value="2"/>
</dbReference>
<reference evidence="2" key="1">
    <citation type="submission" date="2016-06" db="UniProtKB">
        <authorList>
            <consortium name="WormBaseParasite"/>
        </authorList>
    </citation>
    <scope>IDENTIFICATION</scope>
</reference>
<protein>
    <submittedName>
        <fullName evidence="2">F-box/LRR-repeat protein 2</fullName>
    </submittedName>
</protein>
<organism evidence="1 2">
    <name type="scientific">Toxocara canis</name>
    <name type="common">Canine roundworm</name>
    <dbReference type="NCBI Taxonomy" id="6265"/>
    <lineage>
        <taxon>Eukaryota</taxon>
        <taxon>Metazoa</taxon>
        <taxon>Ecdysozoa</taxon>
        <taxon>Nematoda</taxon>
        <taxon>Chromadorea</taxon>
        <taxon>Rhabditida</taxon>
        <taxon>Spirurina</taxon>
        <taxon>Ascaridomorpha</taxon>
        <taxon>Ascaridoidea</taxon>
        <taxon>Toxocaridae</taxon>
        <taxon>Toxocara</taxon>
    </lineage>
</organism>
<evidence type="ECO:0000313" key="2">
    <source>
        <dbReference type="WBParaSite" id="TCNE_0001346501-mRNA-1"/>
    </source>
</evidence>
<keyword evidence="1" id="KW-1185">Reference proteome</keyword>
<dbReference type="AlphaFoldDB" id="A0A183UY95"/>
<sequence>LRSLSMAYAGTDLTLTEHSLKRIADLKNLHTLDISSIAAVSNAVLTEIASGCKELRDILVRSCTYLGDDGVCSLAQLSHLEHADLSGCLLVTTKAIQTLLNAFPIQPDNTSVKEKSRQHTVTVVVGGTICDVGSLRTRKSRMVVDQSDYSSLSSSTARDLLVRSFIIDALNAEEDDSPMDNDRSIAEWAEREARELGLIIK</sequence>
<accession>A0A183UY95</accession>